<proteinExistence type="inferred from homology"/>
<name>A0AAW1JZE8_POPJA</name>
<evidence type="ECO:0000256" key="1">
    <source>
        <dbReference type="ARBA" id="ARBA00010872"/>
    </source>
</evidence>
<dbReference type="GO" id="GO:0016787">
    <property type="term" value="F:hydrolase activity"/>
    <property type="evidence" value="ECO:0007669"/>
    <property type="project" value="InterPro"/>
</dbReference>
<dbReference type="AlphaFoldDB" id="A0AAW1JZE8"/>
<dbReference type="GO" id="GO:0005737">
    <property type="term" value="C:cytoplasm"/>
    <property type="evidence" value="ECO:0007669"/>
    <property type="project" value="TreeGrafter"/>
</dbReference>
<evidence type="ECO:0000313" key="2">
    <source>
        <dbReference type="EMBL" id="KAK9710531.1"/>
    </source>
</evidence>
<accession>A0AAW1JZE8</accession>
<organism evidence="2 3">
    <name type="scientific">Popillia japonica</name>
    <name type="common">Japanese beetle</name>
    <dbReference type="NCBI Taxonomy" id="7064"/>
    <lineage>
        <taxon>Eukaryota</taxon>
        <taxon>Metazoa</taxon>
        <taxon>Ecdysozoa</taxon>
        <taxon>Arthropoda</taxon>
        <taxon>Hexapoda</taxon>
        <taxon>Insecta</taxon>
        <taxon>Pterygota</taxon>
        <taxon>Neoptera</taxon>
        <taxon>Endopterygota</taxon>
        <taxon>Coleoptera</taxon>
        <taxon>Polyphaga</taxon>
        <taxon>Scarabaeiformia</taxon>
        <taxon>Scarabaeidae</taxon>
        <taxon>Rutelinae</taxon>
        <taxon>Popillia</taxon>
    </lineage>
</organism>
<dbReference type="Pfam" id="PF01112">
    <property type="entry name" value="Asparaginase_2"/>
    <property type="match status" value="2"/>
</dbReference>
<dbReference type="PANTHER" id="PTHR10188:SF41">
    <property type="entry name" value="ISOASPARTYL PEPTIDASE_L-ASPARAGINASE"/>
    <property type="match status" value="1"/>
</dbReference>
<dbReference type="Gene3D" id="3.60.20.30">
    <property type="entry name" value="(Glycosyl)asparaginase"/>
    <property type="match status" value="1"/>
</dbReference>
<protein>
    <submittedName>
        <fullName evidence="2">Asparaginase</fullName>
    </submittedName>
</protein>
<dbReference type="GO" id="GO:0033345">
    <property type="term" value="P:L-asparagine catabolic process via L-aspartate"/>
    <property type="evidence" value="ECO:0007669"/>
    <property type="project" value="TreeGrafter"/>
</dbReference>
<dbReference type="SUPFAM" id="SSF56235">
    <property type="entry name" value="N-terminal nucleophile aminohydrolases (Ntn hydrolases)"/>
    <property type="match status" value="2"/>
</dbReference>
<dbReference type="Proteomes" id="UP001458880">
    <property type="component" value="Unassembled WGS sequence"/>
</dbReference>
<comment type="similarity">
    <text evidence="1">Belongs to the Ntn-hydrolase family.</text>
</comment>
<evidence type="ECO:0000313" key="3">
    <source>
        <dbReference type="Proteomes" id="UP001458880"/>
    </source>
</evidence>
<sequence>MLSIPRIIQISSRLPYNLRCFSEEAAKDSGKIEPTMMVHGGAGALFDSIVVSKLEGVKAAVQVGYKALIKGNAADAVEQAIRCMDDSDHFNSGKGSMLTVKGEVENDAVIMSGNLNIGAVSCCQNIEHPILNIGAVSKIRCCQNIEHPISLSRLIMDKAPCSLLSGAGATEFASRYGMKILEPGALVTPRAKHLLENFKKFEGMETGIVGAVALDKNGMLCAGTSSGGPNSKPSGRSCCCLAGCQVYTHNAVGAVALTGEGESILRTCLAYLIISNIKNGLSPSEAIQKGLFLMDMRLHTAGGAIALGRNGEIGFYFNTKRMPWAYQVGNSIHFGVEKGEHNIEETKI</sequence>
<gene>
    <name evidence="2" type="ORF">QE152_g25962</name>
</gene>
<dbReference type="InterPro" id="IPR000246">
    <property type="entry name" value="Peptidase_T2"/>
</dbReference>
<keyword evidence="3" id="KW-1185">Reference proteome</keyword>
<dbReference type="PANTHER" id="PTHR10188">
    <property type="entry name" value="L-ASPARAGINASE"/>
    <property type="match status" value="1"/>
</dbReference>
<dbReference type="InterPro" id="IPR029055">
    <property type="entry name" value="Ntn_hydrolases_N"/>
</dbReference>
<comment type="caution">
    <text evidence="2">The sequence shown here is derived from an EMBL/GenBank/DDBJ whole genome shotgun (WGS) entry which is preliminary data.</text>
</comment>
<reference evidence="2 3" key="1">
    <citation type="journal article" date="2024" name="BMC Genomics">
        <title>De novo assembly and annotation of Popillia japonica's genome with initial clues to its potential as an invasive pest.</title>
        <authorList>
            <person name="Cucini C."/>
            <person name="Boschi S."/>
            <person name="Funari R."/>
            <person name="Cardaioli E."/>
            <person name="Iannotti N."/>
            <person name="Marturano G."/>
            <person name="Paoli F."/>
            <person name="Bruttini M."/>
            <person name="Carapelli A."/>
            <person name="Frati F."/>
            <person name="Nardi F."/>
        </authorList>
    </citation>
    <scope>NUCLEOTIDE SEQUENCE [LARGE SCALE GENOMIC DNA]</scope>
    <source>
        <strain evidence="2">DMR45628</strain>
    </source>
</reference>
<dbReference type="EMBL" id="JASPKY010000291">
    <property type="protein sequence ID" value="KAK9710531.1"/>
    <property type="molecule type" value="Genomic_DNA"/>
</dbReference>